<dbReference type="Pfam" id="PF01569">
    <property type="entry name" value="PAP2"/>
    <property type="match status" value="1"/>
</dbReference>
<keyword evidence="2" id="KW-0575">Peroxidase</keyword>
<dbReference type="CDD" id="cd03398">
    <property type="entry name" value="PAP2_haloperoxidase"/>
    <property type="match status" value="1"/>
</dbReference>
<dbReference type="EC" id="1.11.1.-" evidence="2"/>
<dbReference type="Proteomes" id="UP001595812">
    <property type="component" value="Unassembled WGS sequence"/>
</dbReference>
<keyword evidence="2" id="KW-0560">Oxidoreductase</keyword>
<evidence type="ECO:0000313" key="2">
    <source>
        <dbReference type="EMBL" id="MFC3875999.1"/>
    </source>
</evidence>
<dbReference type="EMBL" id="JBHSAT010000004">
    <property type="protein sequence ID" value="MFC3875999.1"/>
    <property type="molecule type" value="Genomic_DNA"/>
</dbReference>
<sequence length="457" mass="51694">MTNRRFPHIFLGILLIFLVKSCTKDSEPRIDQAVSSESTRQLIIDWNALWLEVDRYATATRPNATARALAYIHLAGYETAIIDMPGYASNSGRLEDFQINGNPPLETLNRNIALNTCYPKMISHFMQNIPENIKAKIFEVQAENDVALRQGVSDAVYEASTNWGTYIADQVIAYSQTDTEAESQILDPQPFSYEPPVAEGYWTYSADEERAWFPHWKSVRTFVMSPEESSSTAPPMNYDTDISSDYYNAMMEVYESNNDAKENDNEALWIAEFWSDDVENLMMSPPGRQLSIANQVIQQENLEFDTTLALLLKLGFSLNDAAVSAWADKYEYMTMRPSVYIQEHIDTDFQTNLYRFIFWPNPSFPSYPSGHAAFASAAAGVFINELGNDITFTDYSHEGRTEFRGMPRTFSSFSDMAEENAYSRVPLGVHCSMDSTEGLRLGYEISDAVNGLDLSSL</sequence>
<dbReference type="Gene3D" id="1.10.606.20">
    <property type="match status" value="1"/>
</dbReference>
<organism evidence="2 3">
    <name type="scientific">Winogradskyella maritima</name>
    <dbReference type="NCBI Taxonomy" id="1517766"/>
    <lineage>
        <taxon>Bacteria</taxon>
        <taxon>Pseudomonadati</taxon>
        <taxon>Bacteroidota</taxon>
        <taxon>Flavobacteriia</taxon>
        <taxon>Flavobacteriales</taxon>
        <taxon>Flavobacteriaceae</taxon>
        <taxon>Winogradskyella</taxon>
    </lineage>
</organism>
<feature type="domain" description="Phosphatidic acid phosphatase type 2/haloperoxidase" evidence="1">
    <location>
        <begin position="329"/>
        <end position="443"/>
    </location>
</feature>
<dbReference type="GO" id="GO:0004601">
    <property type="term" value="F:peroxidase activity"/>
    <property type="evidence" value="ECO:0007669"/>
    <property type="project" value="UniProtKB-KW"/>
</dbReference>
<dbReference type="SUPFAM" id="SSF48317">
    <property type="entry name" value="Acid phosphatase/Vanadium-dependent haloperoxidase"/>
    <property type="match status" value="1"/>
</dbReference>
<dbReference type="InterPro" id="IPR000326">
    <property type="entry name" value="PAP2/HPO"/>
</dbReference>
<keyword evidence="3" id="KW-1185">Reference proteome</keyword>
<comment type="caution">
    <text evidence="2">The sequence shown here is derived from an EMBL/GenBank/DDBJ whole genome shotgun (WGS) entry which is preliminary data.</text>
</comment>
<evidence type="ECO:0000259" key="1">
    <source>
        <dbReference type="Pfam" id="PF01569"/>
    </source>
</evidence>
<dbReference type="InterPro" id="IPR036938">
    <property type="entry name" value="PAP2/HPO_sf"/>
</dbReference>
<reference evidence="3" key="1">
    <citation type="journal article" date="2019" name="Int. J. Syst. Evol. Microbiol.">
        <title>The Global Catalogue of Microorganisms (GCM) 10K type strain sequencing project: providing services to taxonomists for standard genome sequencing and annotation.</title>
        <authorList>
            <consortium name="The Broad Institute Genomics Platform"/>
            <consortium name="The Broad Institute Genome Sequencing Center for Infectious Disease"/>
            <person name="Wu L."/>
            <person name="Ma J."/>
        </authorList>
    </citation>
    <scope>NUCLEOTIDE SEQUENCE [LARGE SCALE GENOMIC DNA]</scope>
    <source>
        <strain evidence="3">CECT 8979</strain>
    </source>
</reference>
<dbReference type="RefSeq" id="WP_386096512.1">
    <property type="nucleotide sequence ID" value="NZ_JBHSAT010000004.1"/>
</dbReference>
<dbReference type="PANTHER" id="PTHR34599:SF1">
    <property type="entry name" value="PHOSPHATIDIC ACID PHOSPHATASE TYPE 2_HALOPEROXIDASE DOMAIN-CONTAINING PROTEIN"/>
    <property type="match status" value="1"/>
</dbReference>
<protein>
    <submittedName>
        <fullName evidence="2">Vanadium-dependent haloperoxidase</fullName>
        <ecNumber evidence="2">1.11.1.-</ecNumber>
    </submittedName>
</protein>
<dbReference type="InterPro" id="IPR052559">
    <property type="entry name" value="V-haloperoxidase"/>
</dbReference>
<proteinExistence type="predicted"/>
<name>A0ABV8AHD6_9FLAO</name>
<evidence type="ECO:0000313" key="3">
    <source>
        <dbReference type="Proteomes" id="UP001595812"/>
    </source>
</evidence>
<dbReference type="PANTHER" id="PTHR34599">
    <property type="entry name" value="PEROXIDASE-RELATED"/>
    <property type="match status" value="1"/>
</dbReference>
<accession>A0ABV8AHD6</accession>
<gene>
    <name evidence="2" type="ORF">ACFOSX_02045</name>
</gene>